<dbReference type="AlphaFoldDB" id="A0A1A2W2D9"/>
<dbReference type="InterPro" id="IPR010093">
    <property type="entry name" value="SinI_DNA-bd"/>
</dbReference>
<comment type="caution">
    <text evidence="2">The sequence shown here is derived from an EMBL/GenBank/DDBJ whole genome shotgun (WGS) entry which is preliminary data.</text>
</comment>
<dbReference type="EMBL" id="LZJY01000106">
    <property type="protein sequence ID" value="OBI07066.1"/>
    <property type="molecule type" value="Genomic_DNA"/>
</dbReference>
<feature type="domain" description="Helix-turn-helix" evidence="1">
    <location>
        <begin position="18"/>
        <end position="60"/>
    </location>
</feature>
<reference evidence="2 3" key="1">
    <citation type="submission" date="2016-06" db="EMBL/GenBank/DDBJ databases">
        <authorList>
            <person name="Kjaerup R.B."/>
            <person name="Dalgaard T.S."/>
            <person name="Juul-Madsen H.R."/>
        </authorList>
    </citation>
    <scope>NUCLEOTIDE SEQUENCE [LARGE SCALE GENOMIC DNA]</scope>
    <source>
        <strain evidence="2 3">E2838</strain>
    </source>
</reference>
<evidence type="ECO:0000313" key="3">
    <source>
        <dbReference type="Proteomes" id="UP000092207"/>
    </source>
</evidence>
<name>A0A1A2W2D9_MYCSC</name>
<organism evidence="2 3">
    <name type="scientific">Mycobacterium scrofulaceum</name>
    <dbReference type="NCBI Taxonomy" id="1783"/>
    <lineage>
        <taxon>Bacteria</taxon>
        <taxon>Bacillati</taxon>
        <taxon>Actinomycetota</taxon>
        <taxon>Actinomycetes</taxon>
        <taxon>Mycobacteriales</taxon>
        <taxon>Mycobacteriaceae</taxon>
        <taxon>Mycobacterium</taxon>
    </lineage>
</organism>
<dbReference type="GO" id="GO:0003677">
    <property type="term" value="F:DNA binding"/>
    <property type="evidence" value="ECO:0007669"/>
    <property type="project" value="InterPro"/>
</dbReference>
<dbReference type="RefSeq" id="WP_067302974.1">
    <property type="nucleotide sequence ID" value="NZ_LZJY01000106.1"/>
</dbReference>
<evidence type="ECO:0000259" key="1">
    <source>
        <dbReference type="Pfam" id="PF12728"/>
    </source>
</evidence>
<dbReference type="InterPro" id="IPR041657">
    <property type="entry name" value="HTH_17"/>
</dbReference>
<dbReference type="Pfam" id="PF12728">
    <property type="entry name" value="HTH_17"/>
    <property type="match status" value="1"/>
</dbReference>
<dbReference type="NCBIfam" id="TIGR01764">
    <property type="entry name" value="excise"/>
    <property type="match status" value="1"/>
</dbReference>
<evidence type="ECO:0000313" key="2">
    <source>
        <dbReference type="EMBL" id="OBI07066.1"/>
    </source>
</evidence>
<sequence>MTDPKAKRALATVDIDGAAGFLGCCRATVRREYHRGNLRGFKVGQRFRFNIEDLQAYLERDDPTRAAERAAWDARVRAIADAAPALTPEQITALHVLFDRPPNGP</sequence>
<proteinExistence type="predicted"/>
<protein>
    <recommendedName>
        <fullName evidence="1">Helix-turn-helix domain-containing protein</fullName>
    </recommendedName>
</protein>
<gene>
    <name evidence="2" type="ORF">A5679_11530</name>
</gene>
<dbReference type="Proteomes" id="UP000092207">
    <property type="component" value="Unassembled WGS sequence"/>
</dbReference>
<accession>A0A1A2W2D9</accession>